<dbReference type="EC" id="3.6.4.13" evidence="5"/>
<dbReference type="InterPro" id="IPR001650">
    <property type="entry name" value="Helicase_C-like"/>
</dbReference>
<dbReference type="AlphaFoldDB" id="A0AA41T061"/>
<dbReference type="InterPro" id="IPR014014">
    <property type="entry name" value="RNA_helicase_DEAD_Q_motif"/>
</dbReference>
<evidence type="ECO:0000256" key="7">
    <source>
        <dbReference type="ARBA" id="ARBA00022481"/>
    </source>
</evidence>
<keyword evidence="14" id="KW-0342">GTP-binding</keyword>
<comment type="caution">
    <text evidence="37">The sequence shown here is derived from an EMBL/GenBank/DDBJ whole genome shotgun (WGS) entry which is preliminary data.</text>
</comment>
<dbReference type="PRINTS" id="PR00449">
    <property type="entry name" value="RASTRNSFRMNG"/>
</dbReference>
<feature type="compositionally biased region" description="Basic residues" evidence="33">
    <location>
        <begin position="228"/>
        <end position="250"/>
    </location>
</feature>
<reference evidence="37" key="1">
    <citation type="submission" date="2020-03" db="EMBL/GenBank/DDBJ databases">
        <title>Studies in the Genomics of Life Span.</title>
        <authorList>
            <person name="Glass D."/>
        </authorList>
    </citation>
    <scope>NUCLEOTIDE SEQUENCE</scope>
    <source>
        <strain evidence="37">SUZIE</strain>
        <tissue evidence="37">Muscle</tissue>
    </source>
</reference>
<dbReference type="PROSITE" id="PS51195">
    <property type="entry name" value="Q_MOTIF"/>
    <property type="match status" value="1"/>
</dbReference>
<comment type="subcellular location">
    <subcellularLocation>
        <location evidence="3">Cell membrane</location>
        <topology evidence="3">Lipid-anchor</topology>
        <orientation evidence="3">Cytoplasmic side</orientation>
    </subcellularLocation>
    <subcellularLocation>
        <location evidence="2">Cytoplasm</location>
        <location evidence="2">Cytoskeleton</location>
    </subcellularLocation>
    <subcellularLocation>
        <location evidence="1">Nucleus</location>
    </subcellularLocation>
</comment>
<evidence type="ECO:0000256" key="22">
    <source>
        <dbReference type="ARBA" id="ARBA00047984"/>
    </source>
</evidence>
<evidence type="ECO:0000256" key="29">
    <source>
        <dbReference type="ARBA" id="ARBA00076616"/>
    </source>
</evidence>
<keyword evidence="6" id="KW-1003">Cell membrane</keyword>
<dbReference type="FunFam" id="3.40.50.300:FF:000322">
    <property type="entry name" value="probable ATP-dependent RNA helicase DDX23"/>
    <property type="match status" value="1"/>
</dbReference>
<dbReference type="GO" id="GO:0005886">
    <property type="term" value="C:plasma membrane"/>
    <property type="evidence" value="ECO:0007669"/>
    <property type="project" value="UniProtKB-SubCell"/>
</dbReference>
<dbReference type="SMART" id="SM00490">
    <property type="entry name" value="HELICc"/>
    <property type="match status" value="1"/>
</dbReference>
<dbReference type="PROSITE" id="PS51420">
    <property type="entry name" value="RHO"/>
    <property type="match status" value="1"/>
</dbReference>
<dbReference type="PROSITE" id="PS51194">
    <property type="entry name" value="HELICASE_CTER"/>
    <property type="match status" value="1"/>
</dbReference>
<feature type="coiled-coil region" evidence="32">
    <location>
        <begin position="508"/>
        <end position="535"/>
    </location>
</feature>
<keyword evidence="12 37" id="KW-0347">Helicase</keyword>
<protein>
    <recommendedName>
        <fullName evidence="27">Probable ATP-dependent RNA helicase DDX23</fullName>
        <ecNumber evidence="5">3.6.4.13</ecNumber>
    </recommendedName>
    <alternativeName>
        <fullName evidence="28">DEAD box protein 23</fullName>
    </alternativeName>
    <alternativeName>
        <fullName evidence="30">Rho family GTPase 1</fullName>
    </alternativeName>
    <alternativeName>
        <fullName evidence="26">Rho-related GTP-binding protein Rho6</fullName>
    </alternativeName>
    <alternativeName>
        <fullName evidence="29">Rnd1</fullName>
    </alternativeName>
</protein>
<dbReference type="GO" id="GO:0003724">
    <property type="term" value="F:RNA helicase activity"/>
    <property type="evidence" value="ECO:0007669"/>
    <property type="project" value="UniProtKB-EC"/>
</dbReference>
<dbReference type="Pfam" id="PF00270">
    <property type="entry name" value="DEAD"/>
    <property type="match status" value="1"/>
</dbReference>
<feature type="short sequence motif" description="Q motif" evidence="31">
    <location>
        <begin position="576"/>
        <end position="604"/>
    </location>
</feature>
<keyword evidence="19" id="KW-0449">Lipoprotein</keyword>
<dbReference type="PANTHER" id="PTHR47958">
    <property type="entry name" value="ATP-DEPENDENT RNA HELICASE DBP3"/>
    <property type="match status" value="1"/>
</dbReference>
<dbReference type="InterPro" id="IPR027417">
    <property type="entry name" value="P-loop_NTPase"/>
</dbReference>
<feature type="region of interest" description="Disordered" evidence="33">
    <location>
        <begin position="191"/>
        <end position="429"/>
    </location>
</feature>
<evidence type="ECO:0000313" key="37">
    <source>
        <dbReference type="EMBL" id="MBZ3879031.1"/>
    </source>
</evidence>
<evidence type="ECO:0000256" key="25">
    <source>
        <dbReference type="ARBA" id="ARBA00062365"/>
    </source>
</evidence>
<dbReference type="GO" id="GO:0005524">
    <property type="term" value="F:ATP binding"/>
    <property type="evidence" value="ECO:0007669"/>
    <property type="project" value="UniProtKB-KW"/>
</dbReference>
<evidence type="ECO:0000256" key="12">
    <source>
        <dbReference type="ARBA" id="ARBA00022806"/>
    </source>
</evidence>
<feature type="compositionally biased region" description="Basic and acidic residues" evidence="33">
    <location>
        <begin position="191"/>
        <end position="227"/>
    </location>
</feature>
<keyword evidence="7" id="KW-0488">Methylation</keyword>
<dbReference type="Gene3D" id="3.40.50.300">
    <property type="entry name" value="P-loop containing nucleotide triphosphate hydrolases"/>
    <property type="match status" value="3"/>
</dbReference>
<dbReference type="NCBIfam" id="TIGR00231">
    <property type="entry name" value="small_GTP"/>
    <property type="match status" value="1"/>
</dbReference>
<evidence type="ECO:0000256" key="21">
    <source>
        <dbReference type="ARBA" id="ARBA00037954"/>
    </source>
</evidence>
<dbReference type="InterPro" id="IPR057479">
    <property type="entry name" value="PRP28/DDX23-like_helical"/>
</dbReference>
<dbReference type="GO" id="GO:0003676">
    <property type="term" value="F:nucleic acid binding"/>
    <property type="evidence" value="ECO:0007669"/>
    <property type="project" value="InterPro"/>
</dbReference>
<comment type="catalytic activity">
    <reaction evidence="22">
        <text>ATP + H2O = ADP + phosphate + H(+)</text>
        <dbReference type="Rhea" id="RHEA:13065"/>
        <dbReference type="ChEBI" id="CHEBI:15377"/>
        <dbReference type="ChEBI" id="CHEBI:15378"/>
        <dbReference type="ChEBI" id="CHEBI:30616"/>
        <dbReference type="ChEBI" id="CHEBI:43474"/>
        <dbReference type="ChEBI" id="CHEBI:456216"/>
        <dbReference type="EC" id="3.6.4.13"/>
    </reaction>
</comment>
<dbReference type="SMART" id="SM00175">
    <property type="entry name" value="RAB"/>
    <property type="match status" value="1"/>
</dbReference>
<dbReference type="Pfam" id="PF00271">
    <property type="entry name" value="Helicase_C"/>
    <property type="match status" value="1"/>
</dbReference>
<dbReference type="SMART" id="SM00173">
    <property type="entry name" value="RAS"/>
    <property type="match status" value="1"/>
</dbReference>
<evidence type="ECO:0000256" key="24">
    <source>
        <dbReference type="ARBA" id="ARBA00055288"/>
    </source>
</evidence>
<keyword evidence="9" id="KW-0507">mRNA processing</keyword>
<dbReference type="Proteomes" id="UP001166674">
    <property type="component" value="Unassembled WGS sequence"/>
</dbReference>
<dbReference type="FunFam" id="3.40.50.300:FF:000520">
    <property type="entry name" value="probable ATP-dependent RNA helicase DDX23"/>
    <property type="match status" value="1"/>
</dbReference>
<proteinExistence type="inferred from homology"/>
<evidence type="ECO:0000256" key="31">
    <source>
        <dbReference type="PROSITE-ProRule" id="PRU00552"/>
    </source>
</evidence>
<accession>A0AA41T061</accession>
<evidence type="ECO:0000256" key="10">
    <source>
        <dbReference type="ARBA" id="ARBA00022741"/>
    </source>
</evidence>
<dbReference type="PROSITE" id="PS51421">
    <property type="entry name" value="RAS"/>
    <property type="match status" value="1"/>
</dbReference>
<evidence type="ECO:0000256" key="33">
    <source>
        <dbReference type="SAM" id="MobiDB-lite"/>
    </source>
</evidence>
<dbReference type="GO" id="GO:0003924">
    <property type="term" value="F:GTPase activity"/>
    <property type="evidence" value="ECO:0007669"/>
    <property type="project" value="InterPro"/>
</dbReference>
<dbReference type="InterPro" id="IPR014001">
    <property type="entry name" value="Helicase_ATP-bd"/>
</dbReference>
<evidence type="ECO:0000256" key="27">
    <source>
        <dbReference type="ARBA" id="ARBA00072905"/>
    </source>
</evidence>
<evidence type="ECO:0000256" key="13">
    <source>
        <dbReference type="ARBA" id="ARBA00022840"/>
    </source>
</evidence>
<evidence type="ECO:0000259" key="35">
    <source>
        <dbReference type="PROSITE" id="PS51194"/>
    </source>
</evidence>
<comment type="subunit">
    <text evidence="25">The phosphorylated form (by SRPK2) is a component of the U4/U6-U5 tri-snRNP complex composed of the U4, U6 and U5 snRNAs and at least PRPF3, PRPF4, PRPF6, PRPF8, PRPF31, SNRNP200, TXNL4A, WDR57, SNRNP40, DDX23, CD2BP2, PPIH, SNU13, EFTUD2, SART1 and USP39. Identified in the spliceosome C complex. Interacts with ERBB4. Interacts with ERCC6.</text>
</comment>
<keyword evidence="18" id="KW-0539">Nucleus</keyword>
<keyword evidence="17" id="KW-0206">Cytoskeleton</keyword>
<name>A0AA41T061_SCICA</name>
<gene>
    <name evidence="37" type="ORF">SUZIE_150905</name>
</gene>
<evidence type="ECO:0000256" key="4">
    <source>
        <dbReference type="ARBA" id="ARBA00010142"/>
    </source>
</evidence>
<keyword evidence="16" id="KW-0508">mRNA splicing</keyword>
<comment type="function">
    <text evidence="24">Involved in pre-mRNA splicing and its phosphorylated form (by SRPK2) is required for spliceosomal B complex formation. Independently of its spliceosome formation function, required for the suppression of incorrect R-loops formed during transcription; R-loops are composed of a DNA:RNA hybrid and the associated non-template single-stranded DNA.</text>
</comment>
<evidence type="ECO:0000256" key="26">
    <source>
        <dbReference type="ARBA" id="ARBA00069390"/>
    </source>
</evidence>
<comment type="similarity">
    <text evidence="4">Belongs to the small GTPase superfamily. Rho family.</text>
</comment>
<feature type="domain" description="DEAD-box RNA helicase Q" evidence="36">
    <location>
        <begin position="576"/>
        <end position="604"/>
    </location>
</feature>
<feature type="domain" description="Helicase C-terminal" evidence="35">
    <location>
        <begin position="836"/>
        <end position="984"/>
    </location>
</feature>
<keyword evidence="8" id="KW-0963">Cytoplasm</keyword>
<evidence type="ECO:0000256" key="17">
    <source>
        <dbReference type="ARBA" id="ARBA00023212"/>
    </source>
</evidence>
<evidence type="ECO:0000256" key="19">
    <source>
        <dbReference type="ARBA" id="ARBA00023288"/>
    </source>
</evidence>
<comment type="function">
    <text evidence="23">Lacks intrinsic GTPase activity. Has a low affinity for GDP, and constitutively binds GTP. Controls rearrangements of the actin cytoskeleton. Induces the Rac-dependent neuritic process formation in part by disruption of the cortical actin filaments. Causes the formation of many neuritic processes from the cell body with disruption of the cortical actin filaments.</text>
</comment>
<keyword evidence="13" id="KW-0067">ATP-binding</keyword>
<dbReference type="GO" id="GO:0005856">
    <property type="term" value="C:cytoskeleton"/>
    <property type="evidence" value="ECO:0007669"/>
    <property type="project" value="UniProtKB-SubCell"/>
</dbReference>
<evidence type="ECO:0000256" key="30">
    <source>
        <dbReference type="ARBA" id="ARBA00080574"/>
    </source>
</evidence>
<feature type="compositionally biased region" description="Basic and acidic residues" evidence="33">
    <location>
        <begin position="297"/>
        <end position="322"/>
    </location>
</feature>
<evidence type="ECO:0000256" key="3">
    <source>
        <dbReference type="ARBA" id="ARBA00004342"/>
    </source>
</evidence>
<evidence type="ECO:0000256" key="11">
    <source>
        <dbReference type="ARBA" id="ARBA00022801"/>
    </source>
</evidence>
<evidence type="ECO:0000256" key="18">
    <source>
        <dbReference type="ARBA" id="ARBA00023242"/>
    </source>
</evidence>
<comment type="similarity">
    <text evidence="21">Belongs to the DEAD box helicase family. DDX23/PRP28 subfamily.</text>
</comment>
<evidence type="ECO:0000256" key="5">
    <source>
        <dbReference type="ARBA" id="ARBA00012552"/>
    </source>
</evidence>
<dbReference type="GO" id="GO:0005634">
    <property type="term" value="C:nucleus"/>
    <property type="evidence" value="ECO:0007669"/>
    <property type="project" value="UniProtKB-SubCell"/>
</dbReference>
<dbReference type="GO" id="GO:0000398">
    <property type="term" value="P:mRNA splicing, via spliceosome"/>
    <property type="evidence" value="ECO:0007669"/>
    <property type="project" value="UniProtKB-ARBA"/>
</dbReference>
<evidence type="ECO:0000256" key="14">
    <source>
        <dbReference type="ARBA" id="ARBA00023134"/>
    </source>
</evidence>
<organism evidence="37 38">
    <name type="scientific">Sciurus carolinensis</name>
    <name type="common">Eastern gray squirrel</name>
    <dbReference type="NCBI Taxonomy" id="30640"/>
    <lineage>
        <taxon>Eukaryota</taxon>
        <taxon>Metazoa</taxon>
        <taxon>Chordata</taxon>
        <taxon>Craniata</taxon>
        <taxon>Vertebrata</taxon>
        <taxon>Euteleostomi</taxon>
        <taxon>Mammalia</taxon>
        <taxon>Eutheria</taxon>
        <taxon>Euarchontoglires</taxon>
        <taxon>Glires</taxon>
        <taxon>Rodentia</taxon>
        <taxon>Sciuromorpha</taxon>
        <taxon>Sciuridae</taxon>
        <taxon>Sciurinae</taxon>
        <taxon>Sciurini</taxon>
        <taxon>Sciurus</taxon>
    </lineage>
</organism>
<keyword evidence="15" id="KW-0472">Membrane</keyword>
<evidence type="ECO:0000256" key="2">
    <source>
        <dbReference type="ARBA" id="ARBA00004245"/>
    </source>
</evidence>
<feature type="compositionally biased region" description="Basic and acidic residues" evidence="33">
    <location>
        <begin position="332"/>
        <end position="411"/>
    </location>
</feature>
<dbReference type="PROSITE" id="PS00039">
    <property type="entry name" value="DEAD_ATP_HELICASE"/>
    <property type="match status" value="1"/>
</dbReference>
<evidence type="ECO:0000256" key="9">
    <source>
        <dbReference type="ARBA" id="ARBA00022664"/>
    </source>
</evidence>
<evidence type="ECO:0000256" key="16">
    <source>
        <dbReference type="ARBA" id="ARBA00023187"/>
    </source>
</evidence>
<dbReference type="SMART" id="SM00174">
    <property type="entry name" value="RHO"/>
    <property type="match status" value="1"/>
</dbReference>
<dbReference type="InterPro" id="IPR011545">
    <property type="entry name" value="DEAD/DEAH_box_helicase_dom"/>
</dbReference>
<sequence length="1005" mass="116476">MKERRAPQPVVVRCKLVLVGDVQCGKTAMLQVLAKDCYPETYVPTVFENYTACLETEEQRVELSLWDTSGSPYYDNVRPLCYSDSDAVLLCFDISRPETVDSALKKWRTEILDYCPSTRVLLIGCKTDLRTDLSTLMELSHQKQAPISYEQGCAIAKQLGAEIYLEGSAFTSEKSVHSIFRMASMMAGELADKKDRDVSPSKEERKRSRTPERERDRDRDRKSSPSKDRKRHRSRDRRRGGSRSRSRSRSKSTERERRHKERERDKERDRNKKDRDRDKDGHRRDKDRKRSSLSPGRGKDFKSRKDRDSKKDEDDEHGDKKPKAQPLSLEELLAKKKAEEEAEAKPKFLSKAEREAEALKRRQQEVEERQRMLEEERKKRKQFQDLGRKMLEDPQERERRERRERMERETNGNEDEEGRQKIREEKDKSKELHAIKERYLGGIKKRRRTRHLNDRKFVFEWDASEDTSIDYNPLYKERHQVQLLGRGFIAGIDLKQQKREQSRFYGDLMEKRRTLEEKEQEEARLRKLRKKEAKQRWDDRHWSQKKLDEMTDRDWRIFREDYSITTKGGKIPNPIRSWKDSSLPPHILEVIDKCGYKEPTPIQRQAIPIGLQNRDIIGVAETGSGKTAAFLIPLLVWITTLPKIDRIEESDQGPYAIILAPTRELAQQIEEETIKFGKPLGIRTVAVIGGISREDQGFRLRMGCEIVIATPGRLIDVLENRYLVLSRCTYVVLDEADRMIDMGFEPDVQKILEHMPVSNQKPDTDEAEDPEKMLANFESGKHKYRQTVMFTATMPPAVERLARSYLRRPAVVYIGSAGKPHERVEQKVFLMSESEKRKKLLAILEQGFDPPIIIFVNQKKGCDVLAKSLEKMGYNACTLHGGKGQEQREFALSNLKAGAKDILVATDVAGRGIDIQDVSMVVNYDMAKNIEDYIHRIGRTGRAGKSGVAITFLTKEDSAVFYELKQAILESPVSSCPPELANHPDAQHKPGTILTKKRREETIFA</sequence>
<feature type="compositionally biased region" description="Basic and acidic residues" evidence="33">
    <location>
        <begin position="418"/>
        <end position="429"/>
    </location>
</feature>
<dbReference type="GO" id="GO:0005525">
    <property type="term" value="F:GTP binding"/>
    <property type="evidence" value="ECO:0007669"/>
    <property type="project" value="UniProtKB-KW"/>
</dbReference>
<dbReference type="Pfam" id="PF25430">
    <property type="entry name" value="DDX23"/>
    <property type="match status" value="1"/>
</dbReference>
<dbReference type="PROSITE" id="PS51192">
    <property type="entry name" value="HELICASE_ATP_BIND_1"/>
    <property type="match status" value="1"/>
</dbReference>
<evidence type="ECO:0000256" key="6">
    <source>
        <dbReference type="ARBA" id="ARBA00022475"/>
    </source>
</evidence>
<dbReference type="EMBL" id="JAATJV010346600">
    <property type="protein sequence ID" value="MBZ3879031.1"/>
    <property type="molecule type" value="Genomic_DNA"/>
</dbReference>
<evidence type="ECO:0000313" key="38">
    <source>
        <dbReference type="Proteomes" id="UP001166674"/>
    </source>
</evidence>
<feature type="compositionally biased region" description="Basic and acidic residues" evidence="33">
    <location>
        <begin position="251"/>
        <end position="290"/>
    </location>
</feature>
<feature type="domain" description="Helicase ATP-binding" evidence="34">
    <location>
        <begin position="607"/>
        <end position="812"/>
    </location>
</feature>
<keyword evidence="11" id="KW-0378">Hydrolase</keyword>
<evidence type="ECO:0000256" key="15">
    <source>
        <dbReference type="ARBA" id="ARBA00023136"/>
    </source>
</evidence>
<evidence type="ECO:0000259" key="34">
    <source>
        <dbReference type="PROSITE" id="PS51192"/>
    </source>
</evidence>
<dbReference type="Pfam" id="PF00071">
    <property type="entry name" value="Ras"/>
    <property type="match status" value="1"/>
</dbReference>
<dbReference type="SUPFAM" id="SSF52540">
    <property type="entry name" value="P-loop containing nucleoside triphosphate hydrolases"/>
    <property type="match status" value="2"/>
</dbReference>
<dbReference type="CDD" id="cd18787">
    <property type="entry name" value="SF2_C_DEAD"/>
    <property type="match status" value="1"/>
</dbReference>
<keyword evidence="20" id="KW-0636">Prenylation</keyword>
<evidence type="ECO:0000256" key="1">
    <source>
        <dbReference type="ARBA" id="ARBA00004123"/>
    </source>
</evidence>
<dbReference type="InterPro" id="IPR005225">
    <property type="entry name" value="Small_GTP-bd"/>
</dbReference>
<dbReference type="InterPro" id="IPR001806">
    <property type="entry name" value="Small_GTPase"/>
</dbReference>
<keyword evidence="10" id="KW-0547">Nucleotide-binding</keyword>
<dbReference type="PROSITE" id="PS51419">
    <property type="entry name" value="RAB"/>
    <property type="match status" value="1"/>
</dbReference>
<dbReference type="SMART" id="SM00487">
    <property type="entry name" value="DEXDc"/>
    <property type="match status" value="1"/>
</dbReference>
<evidence type="ECO:0000259" key="36">
    <source>
        <dbReference type="PROSITE" id="PS51195"/>
    </source>
</evidence>
<keyword evidence="32" id="KW-0175">Coiled coil</keyword>
<dbReference type="FunFam" id="3.40.50.300:FF:000569">
    <property type="entry name" value="Rho-related GTP-binding protein Rho6"/>
    <property type="match status" value="1"/>
</dbReference>
<dbReference type="CDD" id="cd17945">
    <property type="entry name" value="DEADc_DDX23"/>
    <property type="match status" value="1"/>
</dbReference>
<evidence type="ECO:0000256" key="8">
    <source>
        <dbReference type="ARBA" id="ARBA00022490"/>
    </source>
</evidence>
<evidence type="ECO:0000256" key="23">
    <source>
        <dbReference type="ARBA" id="ARBA00054800"/>
    </source>
</evidence>
<evidence type="ECO:0000256" key="28">
    <source>
        <dbReference type="ARBA" id="ARBA00075448"/>
    </source>
</evidence>
<evidence type="ECO:0000256" key="32">
    <source>
        <dbReference type="SAM" id="Coils"/>
    </source>
</evidence>
<dbReference type="InterPro" id="IPR000629">
    <property type="entry name" value="RNA-helicase_DEAD-box_CS"/>
</dbReference>
<evidence type="ECO:0000256" key="20">
    <source>
        <dbReference type="ARBA" id="ARBA00023289"/>
    </source>
</evidence>
<keyword evidence="38" id="KW-1185">Reference proteome</keyword>